<proteinExistence type="predicted"/>
<feature type="repeat" description="Pumilio" evidence="5">
    <location>
        <begin position="487"/>
        <end position="522"/>
    </location>
</feature>
<dbReference type="SUPFAM" id="SSF48371">
    <property type="entry name" value="ARM repeat"/>
    <property type="match status" value="1"/>
</dbReference>
<dbReference type="Gene3D" id="1.25.10.10">
    <property type="entry name" value="Leucine-rich Repeat Variant"/>
    <property type="match status" value="1"/>
</dbReference>
<feature type="repeat" description="Pumilio" evidence="5">
    <location>
        <begin position="339"/>
        <end position="375"/>
    </location>
</feature>
<dbReference type="EMBL" id="CAKMRJ010005523">
    <property type="protein sequence ID" value="CAH1445119.1"/>
    <property type="molecule type" value="Genomic_DNA"/>
</dbReference>
<dbReference type="GO" id="GO:0003729">
    <property type="term" value="F:mRNA binding"/>
    <property type="evidence" value="ECO:0007669"/>
    <property type="project" value="TreeGrafter"/>
</dbReference>
<name>A0AAU9P4Y2_9ASTR</name>
<dbReference type="GO" id="GO:0006417">
    <property type="term" value="P:regulation of translation"/>
    <property type="evidence" value="ECO:0007669"/>
    <property type="project" value="UniProtKB-KW"/>
</dbReference>
<dbReference type="InterPro" id="IPR001313">
    <property type="entry name" value="Pumilio_RNA-bd_rpt"/>
</dbReference>
<organism evidence="8 9">
    <name type="scientific">Lactuca virosa</name>
    <dbReference type="NCBI Taxonomy" id="75947"/>
    <lineage>
        <taxon>Eukaryota</taxon>
        <taxon>Viridiplantae</taxon>
        <taxon>Streptophyta</taxon>
        <taxon>Embryophyta</taxon>
        <taxon>Tracheophyta</taxon>
        <taxon>Spermatophyta</taxon>
        <taxon>Magnoliopsida</taxon>
        <taxon>eudicotyledons</taxon>
        <taxon>Gunneridae</taxon>
        <taxon>Pentapetalae</taxon>
        <taxon>asterids</taxon>
        <taxon>campanulids</taxon>
        <taxon>Asterales</taxon>
        <taxon>Asteraceae</taxon>
        <taxon>Cichorioideae</taxon>
        <taxon>Cichorieae</taxon>
        <taxon>Lactucinae</taxon>
        <taxon>Lactuca</taxon>
    </lineage>
</organism>
<feature type="repeat" description="Pumilio" evidence="5">
    <location>
        <begin position="523"/>
        <end position="558"/>
    </location>
</feature>
<feature type="repeat" description="Pumilio" evidence="5">
    <location>
        <begin position="559"/>
        <end position="596"/>
    </location>
</feature>
<dbReference type="InterPro" id="IPR033133">
    <property type="entry name" value="PUM-HD"/>
</dbReference>
<dbReference type="PANTHER" id="PTHR12537:SF148">
    <property type="entry name" value="ARMADILLO-LIKE HELICAL, PUMILIO DOMAIN-CONTAINING PROTEIN"/>
    <property type="match status" value="1"/>
</dbReference>
<keyword evidence="2" id="KW-0810">Translation regulation</keyword>
<evidence type="ECO:0000313" key="8">
    <source>
        <dbReference type="EMBL" id="CAH1445119.1"/>
    </source>
</evidence>
<evidence type="ECO:0000259" key="7">
    <source>
        <dbReference type="PROSITE" id="PS50303"/>
    </source>
</evidence>
<dbReference type="Proteomes" id="UP001157418">
    <property type="component" value="Unassembled WGS sequence"/>
</dbReference>
<comment type="caution">
    <text evidence="8">The sequence shown here is derived from an EMBL/GenBank/DDBJ whole genome shotgun (WGS) entry which is preliminary data.</text>
</comment>
<evidence type="ECO:0000256" key="2">
    <source>
        <dbReference type="ARBA" id="ARBA00022845"/>
    </source>
</evidence>
<keyword evidence="9" id="KW-1185">Reference proteome</keyword>
<evidence type="ECO:0000313" key="9">
    <source>
        <dbReference type="Proteomes" id="UP001157418"/>
    </source>
</evidence>
<protein>
    <recommendedName>
        <fullName evidence="7">PUM-HD domain-containing protein</fullName>
    </recommendedName>
</protein>
<keyword evidence="1" id="KW-0677">Repeat</keyword>
<evidence type="ECO:0000256" key="1">
    <source>
        <dbReference type="ARBA" id="ARBA00022737"/>
    </source>
</evidence>
<dbReference type="PROSITE" id="PS50303">
    <property type="entry name" value="PUM_HD"/>
    <property type="match status" value="1"/>
</dbReference>
<dbReference type="FunFam" id="1.25.10.10:FF:000237">
    <property type="entry name" value="Pumilio homolog 9"/>
    <property type="match status" value="1"/>
</dbReference>
<dbReference type="CDD" id="cd07920">
    <property type="entry name" value="Pumilio"/>
    <property type="match status" value="1"/>
</dbReference>
<dbReference type="PROSITE" id="PS50302">
    <property type="entry name" value="PUM"/>
    <property type="match status" value="7"/>
</dbReference>
<sequence length="622" mass="70647">MVERIEITNENIKDDDELELLLGEIPHATSSLTHHHHHHHQHHLPSHVNDNGYEPVLSQTINGMMYGMYDDDPSCSYKQNPCIFPATATSLQSNGSFSSFFSKDDPTPRPHLMFRTYSSILPYFGKKFDDNLFSESGNQGEDLVRDPNVGTNRINFSKPFSDYAVNQSHSSRNPMYATEFSPFFGYQQIPPPRAENLFAQSHFNRNVLNLRYPVAYQRAIPSLDLPLSNGLYTASQNEDSLIIHGETVNHVRNSNKVIGGFRGQHKKCSLHEKRSSHVESNHSQFPMANRSFTTPLRCKTLADARGYIYMFSKDQNGCRYIQSVFDEGDQEHVQMVFDEIVGHVAELMVNPFGNYLMQKLLEVCNEEQRMFILMEVTREPRELVQISLNTHGTRVVQKLIETLKTRKQIKVVISALEPGFLALIKDLNGNHVIQRCLQCLSNEDNKFIFEAAAKFCVDIATHQHGCCVLQRCINHSIGKHQEILVLEISSNGLLLAQDAFGNYVVQSILELKIPSAVSMLTSQFEGNYVHLATQKFSSHVVEKCLSVLDDRARSSIIRELLSATHFEQLLQDPHANYVVQTALRVAEGSLHNLLVKAIESHKAISRNSPYSKRIFSHKLLKK</sequence>
<dbReference type="Pfam" id="PF00806">
    <property type="entry name" value="PUF"/>
    <property type="match status" value="1"/>
</dbReference>
<dbReference type="InterPro" id="IPR011989">
    <property type="entry name" value="ARM-like"/>
</dbReference>
<feature type="repeat" description="Pumilio" evidence="5">
    <location>
        <begin position="378"/>
        <end position="414"/>
    </location>
</feature>
<dbReference type="AlphaFoldDB" id="A0AAU9P4Y2"/>
<dbReference type="Pfam" id="PF22493">
    <property type="entry name" value="PUF_NOP9"/>
    <property type="match status" value="1"/>
</dbReference>
<feature type="domain" description="PUM-HD" evidence="7">
    <location>
        <begin position="281"/>
        <end position="622"/>
    </location>
</feature>
<dbReference type="InterPro" id="IPR016024">
    <property type="entry name" value="ARM-type_fold"/>
</dbReference>
<dbReference type="GO" id="GO:0005737">
    <property type="term" value="C:cytoplasm"/>
    <property type="evidence" value="ECO:0007669"/>
    <property type="project" value="TreeGrafter"/>
</dbReference>
<feature type="compositionally biased region" description="Basic residues" evidence="6">
    <location>
        <begin position="33"/>
        <end position="45"/>
    </location>
</feature>
<accession>A0AAU9P4Y2</accession>
<evidence type="ECO:0000256" key="3">
    <source>
        <dbReference type="ARBA" id="ARBA00022884"/>
    </source>
</evidence>
<reference evidence="8 9" key="1">
    <citation type="submission" date="2022-01" db="EMBL/GenBank/DDBJ databases">
        <authorList>
            <person name="Xiong W."/>
            <person name="Schranz E."/>
        </authorList>
    </citation>
    <scope>NUCLEOTIDE SEQUENCE [LARGE SCALE GENOMIC DNA]</scope>
</reference>
<feature type="repeat" description="Pumilio" evidence="5">
    <location>
        <begin position="415"/>
        <end position="450"/>
    </location>
</feature>
<keyword evidence="3" id="KW-0694">RNA-binding</keyword>
<dbReference type="InterPro" id="IPR033712">
    <property type="entry name" value="Pumilio_RNA-bd"/>
</dbReference>
<evidence type="ECO:0000256" key="6">
    <source>
        <dbReference type="SAM" id="MobiDB-lite"/>
    </source>
</evidence>
<evidence type="ECO:0000256" key="4">
    <source>
        <dbReference type="ARBA" id="ARBA00058490"/>
    </source>
</evidence>
<evidence type="ECO:0000256" key="5">
    <source>
        <dbReference type="PROSITE-ProRule" id="PRU00317"/>
    </source>
</evidence>
<gene>
    <name evidence="8" type="ORF">LVIROSA_LOCUS30907</name>
</gene>
<feature type="region of interest" description="Disordered" evidence="6">
    <location>
        <begin position="31"/>
        <end position="52"/>
    </location>
</feature>
<dbReference type="PANTHER" id="PTHR12537">
    <property type="entry name" value="RNA BINDING PROTEIN PUMILIO-RELATED"/>
    <property type="match status" value="1"/>
</dbReference>
<feature type="repeat" description="Pumilio" evidence="5">
    <location>
        <begin position="300"/>
        <end position="338"/>
    </location>
</feature>
<dbReference type="SMART" id="SM00025">
    <property type="entry name" value="Pumilio"/>
    <property type="match status" value="8"/>
</dbReference>
<comment type="function">
    <text evidence="4">Sequence-specific RNA-binding protein that regulates translation and mRNA stability by binding the 3'-UTR of target mRNAs.</text>
</comment>